<gene>
    <name evidence="1" type="ORF">TS85_19070</name>
</gene>
<reference evidence="1 2" key="2">
    <citation type="submission" date="2015-02" db="EMBL/GenBank/DDBJ databases">
        <title>The complete genome of Sphingomonas hengshuiensis sp. WHSC-8 isolated from soil of Hengshui Lake.</title>
        <authorList>
            <person name="Wei S."/>
            <person name="Guo J."/>
            <person name="Su C."/>
            <person name="Wu R."/>
            <person name="Zhang Z."/>
            <person name="Liang K."/>
            <person name="Li H."/>
            <person name="Wang T."/>
            <person name="Liu H."/>
            <person name="Zhang C."/>
            <person name="Li Z."/>
            <person name="Wang Q."/>
            <person name="Meng J."/>
        </authorList>
    </citation>
    <scope>NUCLEOTIDE SEQUENCE [LARGE SCALE GENOMIC DNA]</scope>
    <source>
        <strain evidence="1 2">WHSC-8</strain>
    </source>
</reference>
<organism evidence="1 2">
    <name type="scientific">Sphingomonas hengshuiensis</name>
    <dbReference type="NCBI Taxonomy" id="1609977"/>
    <lineage>
        <taxon>Bacteria</taxon>
        <taxon>Pseudomonadati</taxon>
        <taxon>Pseudomonadota</taxon>
        <taxon>Alphaproteobacteria</taxon>
        <taxon>Sphingomonadales</taxon>
        <taxon>Sphingomonadaceae</taxon>
        <taxon>Sphingomonas</taxon>
    </lineage>
</organism>
<dbReference type="AlphaFoldDB" id="A0A7U4JAV4"/>
<evidence type="ECO:0000313" key="1">
    <source>
        <dbReference type="EMBL" id="AJP73436.1"/>
    </source>
</evidence>
<protein>
    <submittedName>
        <fullName evidence="1">Uncharacterized protein</fullName>
    </submittedName>
</protein>
<name>A0A7U4JAV4_9SPHN</name>
<accession>A0A7U4JAV4</accession>
<sequence length="89" mass="9787">MVRAMPMALCLAERQRNQRGLAMRLHRIELAGFNPLGAESLKAMGLMSGIISWRLSLFVPTRGDGPAILARLLERFPISRVEARTAGAV</sequence>
<reference evidence="1 2" key="1">
    <citation type="journal article" date="2015" name="Int. J. Syst. Evol. Microbiol.">
        <title>Sphingomonas hengshuiensis sp. nov., isolated from lake wetland.</title>
        <authorList>
            <person name="Wei S."/>
            <person name="Wang T."/>
            <person name="Liu H."/>
            <person name="Zhang C."/>
            <person name="Guo J."/>
            <person name="Wang Q."/>
            <person name="Liang K."/>
            <person name="Zhang Z."/>
        </authorList>
    </citation>
    <scope>NUCLEOTIDE SEQUENCE [LARGE SCALE GENOMIC DNA]</scope>
    <source>
        <strain evidence="1 2">WHSC-8</strain>
    </source>
</reference>
<evidence type="ECO:0000313" key="2">
    <source>
        <dbReference type="Proteomes" id="UP000032300"/>
    </source>
</evidence>
<keyword evidence="2" id="KW-1185">Reference proteome</keyword>
<dbReference type="EMBL" id="CP010836">
    <property type="protein sequence ID" value="AJP73436.1"/>
    <property type="molecule type" value="Genomic_DNA"/>
</dbReference>
<proteinExistence type="predicted"/>
<dbReference type="Proteomes" id="UP000032300">
    <property type="component" value="Chromosome"/>
</dbReference>
<dbReference type="KEGG" id="sphi:TS85_19070"/>